<dbReference type="InterPro" id="IPR029151">
    <property type="entry name" value="Sensor-like_sf"/>
</dbReference>
<dbReference type="EMBL" id="BART01012866">
    <property type="protein sequence ID" value="GAG86322.1"/>
    <property type="molecule type" value="Genomic_DNA"/>
</dbReference>
<dbReference type="AlphaFoldDB" id="X1BYW5"/>
<sequence length="207" mass="23954">NNNCDIPKSLKILKRHPGVSKIVKKIQGEYEKGRVTVISNKEMRHYCHKYIPELFMSRFDVLKNKASDMVVHLLEELIENEDISSMDHAKQEPVMERFLGDNPFIQFMYITDTSGRKTTRNICSIVDKAKFETFKLDDDFSNRKWFIGPMKDGDIHVTDFYTSIITGALCITVSGPIRDKNDEIVGILGIDIKFEDLVKMEEEENEI</sequence>
<evidence type="ECO:0000313" key="1">
    <source>
        <dbReference type="EMBL" id="GAG86322.1"/>
    </source>
</evidence>
<dbReference type="Pfam" id="PF22673">
    <property type="entry name" value="MCP-like_PDC_1"/>
    <property type="match status" value="1"/>
</dbReference>
<comment type="caution">
    <text evidence="1">The sequence shown here is derived from an EMBL/GenBank/DDBJ whole genome shotgun (WGS) entry which is preliminary data.</text>
</comment>
<dbReference type="SUPFAM" id="SSF103190">
    <property type="entry name" value="Sensory domain-like"/>
    <property type="match status" value="1"/>
</dbReference>
<gene>
    <name evidence="1" type="ORF">S01H4_26615</name>
</gene>
<accession>X1BYW5</accession>
<dbReference type="CDD" id="cd18773">
    <property type="entry name" value="PDC1_HK_sensor"/>
    <property type="match status" value="1"/>
</dbReference>
<feature type="non-terminal residue" evidence="1">
    <location>
        <position position="1"/>
    </location>
</feature>
<proteinExistence type="predicted"/>
<protein>
    <submittedName>
        <fullName evidence="1">Uncharacterized protein</fullName>
    </submittedName>
</protein>
<organism evidence="1">
    <name type="scientific">marine sediment metagenome</name>
    <dbReference type="NCBI Taxonomy" id="412755"/>
    <lineage>
        <taxon>unclassified sequences</taxon>
        <taxon>metagenomes</taxon>
        <taxon>ecological metagenomes</taxon>
    </lineage>
</organism>
<name>X1BYW5_9ZZZZ</name>
<reference evidence="1" key="1">
    <citation type="journal article" date="2014" name="Front. Microbiol.">
        <title>High frequency of phylogenetically diverse reductive dehalogenase-homologous genes in deep subseafloor sedimentary metagenomes.</title>
        <authorList>
            <person name="Kawai M."/>
            <person name="Futagami T."/>
            <person name="Toyoda A."/>
            <person name="Takaki Y."/>
            <person name="Nishi S."/>
            <person name="Hori S."/>
            <person name="Arai W."/>
            <person name="Tsubouchi T."/>
            <person name="Morono Y."/>
            <person name="Uchiyama I."/>
            <person name="Ito T."/>
            <person name="Fujiyama A."/>
            <person name="Inagaki F."/>
            <person name="Takami H."/>
        </authorList>
    </citation>
    <scope>NUCLEOTIDE SEQUENCE</scope>
    <source>
        <strain evidence="1">Expedition CK06-06</strain>
    </source>
</reference>
<dbReference type="Gene3D" id="3.30.450.20">
    <property type="entry name" value="PAS domain"/>
    <property type="match status" value="1"/>
</dbReference>